<dbReference type="AlphaFoldDB" id="A0A1H6EZB2"/>
<dbReference type="EMBL" id="FNVT01000026">
    <property type="protein sequence ID" value="SEH02441.1"/>
    <property type="molecule type" value="Genomic_DNA"/>
</dbReference>
<accession>A0A1H6EZB2</accession>
<evidence type="ECO:0000259" key="3">
    <source>
        <dbReference type="Pfam" id="PF02233"/>
    </source>
</evidence>
<evidence type="ECO:0000313" key="4">
    <source>
        <dbReference type="EMBL" id="SEH02441.1"/>
    </source>
</evidence>
<feature type="transmembrane region" description="Helical" evidence="2">
    <location>
        <begin position="36"/>
        <end position="55"/>
    </location>
</feature>
<feature type="domain" description="NADP transhydrogenase beta-like" evidence="3">
    <location>
        <begin position="1"/>
        <end position="58"/>
    </location>
</feature>
<sequence>MTAMPQLVSQFNAVGGGAAALIGVHDFAVHAGGQNASMPVVLIGAVTFSGSLVAAGKL</sequence>
<gene>
    <name evidence="4" type="ORF">SAMN05444920_12699</name>
</gene>
<keyword evidence="2" id="KW-0812">Transmembrane</keyword>
<keyword evidence="5" id="KW-1185">Reference proteome</keyword>
<name>A0A1H6EZB2_9ACTN</name>
<keyword evidence="2" id="KW-1133">Transmembrane helix</keyword>
<dbReference type="InterPro" id="IPR034300">
    <property type="entry name" value="PNTB-like"/>
</dbReference>
<proteinExistence type="predicted"/>
<evidence type="ECO:0000256" key="1">
    <source>
        <dbReference type="ARBA" id="ARBA00023027"/>
    </source>
</evidence>
<dbReference type="Proteomes" id="UP000236732">
    <property type="component" value="Unassembled WGS sequence"/>
</dbReference>
<organism evidence="4 5">
    <name type="scientific">Nonomuraea solani</name>
    <dbReference type="NCBI Taxonomy" id="1144553"/>
    <lineage>
        <taxon>Bacteria</taxon>
        <taxon>Bacillati</taxon>
        <taxon>Actinomycetota</taxon>
        <taxon>Actinomycetes</taxon>
        <taxon>Streptosporangiales</taxon>
        <taxon>Streptosporangiaceae</taxon>
        <taxon>Nonomuraea</taxon>
    </lineage>
</organism>
<keyword evidence="2" id="KW-0472">Membrane</keyword>
<keyword evidence="1" id="KW-0520">NAD</keyword>
<evidence type="ECO:0000313" key="5">
    <source>
        <dbReference type="Proteomes" id="UP000236732"/>
    </source>
</evidence>
<protein>
    <submittedName>
        <fullName evidence="4">NAD(P) transhydrogenase subunit beta</fullName>
    </submittedName>
</protein>
<evidence type="ECO:0000256" key="2">
    <source>
        <dbReference type="SAM" id="Phobius"/>
    </source>
</evidence>
<reference evidence="4 5" key="1">
    <citation type="submission" date="2016-10" db="EMBL/GenBank/DDBJ databases">
        <authorList>
            <person name="de Groot N.N."/>
        </authorList>
    </citation>
    <scope>NUCLEOTIDE SEQUENCE [LARGE SCALE GENOMIC DNA]</scope>
    <source>
        <strain evidence="4 5">CGMCC 4.7037</strain>
    </source>
</reference>
<dbReference type="Pfam" id="PF02233">
    <property type="entry name" value="PNTB"/>
    <property type="match status" value="1"/>
</dbReference>